<dbReference type="NCBIfam" id="NF009438">
    <property type="entry name" value="PRK12797.1"/>
    <property type="match status" value="1"/>
</dbReference>
<evidence type="ECO:0000256" key="9">
    <source>
        <dbReference type="ARBA" id="ARBA00023136"/>
    </source>
</evidence>
<feature type="chain" id="PRO_5005281311" description="Flagellar biosynthetic protein FliP" evidence="13">
    <location>
        <begin position="32"/>
        <end position="265"/>
    </location>
</feature>
<evidence type="ECO:0000256" key="13">
    <source>
        <dbReference type="SAM" id="SignalP"/>
    </source>
</evidence>
<dbReference type="GO" id="GO:0044781">
    <property type="term" value="P:bacterial-type flagellum organization"/>
    <property type="evidence" value="ECO:0007669"/>
    <property type="project" value="UniProtKB-UniRule"/>
</dbReference>
<keyword evidence="4 12" id="KW-1003">Cell membrane</keyword>
<dbReference type="GO" id="GO:0009306">
    <property type="term" value="P:protein secretion"/>
    <property type="evidence" value="ECO:0007669"/>
    <property type="project" value="UniProtKB-UniRule"/>
</dbReference>
<keyword evidence="13" id="KW-0732">Signal</keyword>
<evidence type="ECO:0000256" key="8">
    <source>
        <dbReference type="ARBA" id="ARBA00022989"/>
    </source>
</evidence>
<dbReference type="OrthoDB" id="9805111at2"/>
<accession>A0A0J6S908</accession>
<keyword evidence="3 12" id="KW-0813">Transport</keyword>
<evidence type="ECO:0000256" key="11">
    <source>
        <dbReference type="ARBA" id="ARBA00023225"/>
    </source>
</evidence>
<evidence type="ECO:0000256" key="12">
    <source>
        <dbReference type="RuleBase" id="RU362069"/>
    </source>
</evidence>
<feature type="transmembrane region" description="Helical" evidence="12">
    <location>
        <begin position="60"/>
        <end position="83"/>
    </location>
</feature>
<dbReference type="PANTHER" id="PTHR30587">
    <property type="entry name" value="FLAGELLAR BIOSYNTHETIC PROTEIN FLIP"/>
    <property type="match status" value="1"/>
</dbReference>
<keyword evidence="11 12" id="KW-1006">Bacterial flagellum protein export</keyword>
<dbReference type="Proteomes" id="UP000035955">
    <property type="component" value="Unassembled WGS sequence"/>
</dbReference>
<keyword evidence="14" id="KW-0966">Cell projection</keyword>
<evidence type="ECO:0000313" key="14">
    <source>
        <dbReference type="EMBL" id="KMO29868.1"/>
    </source>
</evidence>
<dbReference type="PRINTS" id="PR01302">
    <property type="entry name" value="TYPE3IMPPROT"/>
</dbReference>
<evidence type="ECO:0000256" key="4">
    <source>
        <dbReference type="ARBA" id="ARBA00022475"/>
    </source>
</evidence>
<dbReference type="GO" id="GO:0009425">
    <property type="term" value="C:bacterial-type flagellum basal body"/>
    <property type="evidence" value="ECO:0007669"/>
    <property type="project" value="UniProtKB-SubCell"/>
</dbReference>
<evidence type="ECO:0000256" key="6">
    <source>
        <dbReference type="ARBA" id="ARBA00022795"/>
    </source>
</evidence>
<comment type="subcellular location">
    <subcellularLocation>
        <location evidence="12">Cell membrane</location>
        <topology evidence="12">Multi-pass membrane protein</topology>
    </subcellularLocation>
    <subcellularLocation>
        <location evidence="12">Bacterial flagellum basal body</location>
    </subcellularLocation>
</comment>
<comment type="caution">
    <text evidence="14">The sequence shown here is derived from an EMBL/GenBank/DDBJ whole genome shotgun (WGS) entry which is preliminary data.</text>
</comment>
<evidence type="ECO:0000256" key="10">
    <source>
        <dbReference type="ARBA" id="ARBA00023143"/>
    </source>
</evidence>
<comment type="function">
    <text evidence="12">Plays a role in the flagellum-specific transport system.</text>
</comment>
<dbReference type="AlphaFoldDB" id="A0A0J6S908"/>
<evidence type="ECO:0000256" key="5">
    <source>
        <dbReference type="ARBA" id="ARBA00022692"/>
    </source>
</evidence>
<proteinExistence type="inferred from homology"/>
<evidence type="ECO:0000256" key="1">
    <source>
        <dbReference type="ARBA" id="ARBA00006257"/>
    </source>
</evidence>
<organism evidence="14 15">
    <name type="scientific">Methylobacterium variabile</name>
    <dbReference type="NCBI Taxonomy" id="298794"/>
    <lineage>
        <taxon>Bacteria</taxon>
        <taxon>Pseudomonadati</taxon>
        <taxon>Pseudomonadota</taxon>
        <taxon>Alphaproteobacteria</taxon>
        <taxon>Hyphomicrobiales</taxon>
        <taxon>Methylobacteriaceae</taxon>
        <taxon>Methylobacterium</taxon>
    </lineage>
</organism>
<sequence length="265" mass="28627">MNGGPVSPRVTALVGTAALLLPLLTAGTALAQGAAGGGVTGIPGLDALLPPGNGAASGRILQLVALLTVLSLAPGLLVMVTSFTRFAVAFSFLRSGLGLQSTPANLFLVSLSLFMTFYVMAPTFDRAWSEGVRPLQENRISEEEAFTRITDPFREFMSAQVRPKDLQTFQDLASRTFPKPQEGEKIDLRILIPAFMISELRRGFEIGFLIALPFLVIDMIVSTIVMSMGMMMLPPTVISLPFKVLFFILIDGWNLLVSGLVRSFF</sequence>
<comment type="caution">
    <text evidence="12">Lacks conserved residue(s) required for the propagation of feature annotation.</text>
</comment>
<protein>
    <recommendedName>
        <fullName evidence="2 12">Flagellar biosynthetic protein FliP</fullName>
    </recommendedName>
</protein>
<evidence type="ECO:0000256" key="3">
    <source>
        <dbReference type="ARBA" id="ARBA00022448"/>
    </source>
</evidence>
<dbReference type="PANTHER" id="PTHR30587:SF0">
    <property type="entry name" value="FLAGELLAR BIOSYNTHETIC PROTEIN FLIP"/>
    <property type="match status" value="1"/>
</dbReference>
<dbReference type="Pfam" id="PF00813">
    <property type="entry name" value="FliP"/>
    <property type="match status" value="1"/>
</dbReference>
<keyword evidence="10" id="KW-0975">Bacterial flagellum</keyword>
<keyword evidence="6 12" id="KW-1005">Bacterial flagellum biogenesis</keyword>
<dbReference type="InterPro" id="IPR005838">
    <property type="entry name" value="T3SS_IM_P"/>
</dbReference>
<keyword evidence="8 12" id="KW-1133">Transmembrane helix</keyword>
<feature type="signal peptide" evidence="13">
    <location>
        <begin position="1"/>
        <end position="31"/>
    </location>
</feature>
<dbReference type="PROSITE" id="PS01060">
    <property type="entry name" value="FLIP_1"/>
    <property type="match status" value="1"/>
</dbReference>
<dbReference type="GO" id="GO:0005886">
    <property type="term" value="C:plasma membrane"/>
    <property type="evidence" value="ECO:0007669"/>
    <property type="project" value="UniProtKB-SubCell"/>
</dbReference>
<keyword evidence="14" id="KW-0282">Flagellum</keyword>
<dbReference type="PATRIC" id="fig|298794.3.peg.3836"/>
<dbReference type="PRINTS" id="PR00951">
    <property type="entry name" value="FLGBIOSNFLIP"/>
</dbReference>
<dbReference type="PROSITE" id="PS01061">
    <property type="entry name" value="FLIP_2"/>
    <property type="match status" value="1"/>
</dbReference>
<reference evidence="14 15" key="1">
    <citation type="submission" date="2015-03" db="EMBL/GenBank/DDBJ databases">
        <title>Genome sequencing of Methylobacterium variabile DSM 16961.</title>
        <authorList>
            <person name="Chaudhry V."/>
            <person name="Patil P.B."/>
        </authorList>
    </citation>
    <scope>NUCLEOTIDE SEQUENCE [LARGE SCALE GENOMIC DNA]</scope>
    <source>
        <strain evidence="14 15">DSM 16961</strain>
    </source>
</reference>
<comment type="similarity">
    <text evidence="1 12">Belongs to the FliP/MopC/SpaP family.</text>
</comment>
<name>A0A0J6S908_9HYPH</name>
<keyword evidence="5 12" id="KW-0812">Transmembrane</keyword>
<evidence type="ECO:0000313" key="15">
    <source>
        <dbReference type="Proteomes" id="UP000035955"/>
    </source>
</evidence>
<evidence type="ECO:0000256" key="7">
    <source>
        <dbReference type="ARBA" id="ARBA00022927"/>
    </source>
</evidence>
<gene>
    <name evidence="12" type="primary">fliP</name>
    <name evidence="14" type="ORF">VQ02_28985</name>
</gene>
<keyword evidence="9 12" id="KW-0472">Membrane</keyword>
<evidence type="ECO:0000256" key="2">
    <source>
        <dbReference type="ARBA" id="ARBA00021714"/>
    </source>
</evidence>
<keyword evidence="7 12" id="KW-0653">Protein transport</keyword>
<feature type="transmembrane region" description="Helical" evidence="12">
    <location>
        <begin position="240"/>
        <end position="261"/>
    </location>
</feature>
<keyword evidence="14" id="KW-0969">Cilium</keyword>
<dbReference type="EMBL" id="LABY01000244">
    <property type="protein sequence ID" value="KMO29868.1"/>
    <property type="molecule type" value="Genomic_DNA"/>
</dbReference>
<feature type="transmembrane region" description="Helical" evidence="12">
    <location>
        <begin position="206"/>
        <end position="228"/>
    </location>
</feature>
<dbReference type="NCBIfam" id="TIGR01103">
    <property type="entry name" value="fliP"/>
    <property type="match status" value="1"/>
</dbReference>
<keyword evidence="15" id="KW-1185">Reference proteome</keyword>
<dbReference type="InterPro" id="IPR005837">
    <property type="entry name" value="FliP"/>
</dbReference>